<dbReference type="InterPro" id="IPR013159">
    <property type="entry name" value="DnaA_C"/>
</dbReference>
<dbReference type="GO" id="GO:0043565">
    <property type="term" value="F:sequence-specific DNA binding"/>
    <property type="evidence" value="ECO:0007669"/>
    <property type="project" value="InterPro"/>
</dbReference>
<gene>
    <name evidence="2" type="ORF">LCGC14_0587830</name>
</gene>
<dbReference type="SMART" id="SM00760">
    <property type="entry name" value="Bac_DnaA_C"/>
    <property type="match status" value="1"/>
</dbReference>
<protein>
    <recommendedName>
        <fullName evidence="1">Chromosomal replication initiator DnaA C-terminal domain-containing protein</fullName>
    </recommendedName>
</protein>
<dbReference type="GO" id="GO:0006275">
    <property type="term" value="P:regulation of DNA replication"/>
    <property type="evidence" value="ECO:0007669"/>
    <property type="project" value="InterPro"/>
</dbReference>
<dbReference type="SUPFAM" id="SSF48295">
    <property type="entry name" value="TrpR-like"/>
    <property type="match status" value="1"/>
</dbReference>
<dbReference type="GO" id="GO:0005524">
    <property type="term" value="F:ATP binding"/>
    <property type="evidence" value="ECO:0007669"/>
    <property type="project" value="InterPro"/>
</dbReference>
<evidence type="ECO:0000313" key="2">
    <source>
        <dbReference type="EMBL" id="KKN54890.1"/>
    </source>
</evidence>
<accession>A0A0F9REI4</accession>
<dbReference type="InterPro" id="IPR010921">
    <property type="entry name" value="Trp_repressor/repl_initiator"/>
</dbReference>
<dbReference type="EMBL" id="LAZR01000908">
    <property type="protein sequence ID" value="KKN54890.1"/>
    <property type="molecule type" value="Genomic_DNA"/>
</dbReference>
<dbReference type="Gene3D" id="1.10.1750.10">
    <property type="match status" value="1"/>
</dbReference>
<dbReference type="Pfam" id="PF08299">
    <property type="entry name" value="Bac_DnaA_C"/>
    <property type="match status" value="1"/>
</dbReference>
<feature type="domain" description="Chromosomal replication initiator DnaA C-terminal" evidence="1">
    <location>
        <begin position="36"/>
        <end position="105"/>
    </location>
</feature>
<name>A0A0F9REI4_9ZZZZ</name>
<dbReference type="AlphaFoldDB" id="A0A0F9REI4"/>
<organism evidence="2">
    <name type="scientific">marine sediment metagenome</name>
    <dbReference type="NCBI Taxonomy" id="412755"/>
    <lineage>
        <taxon>unclassified sequences</taxon>
        <taxon>metagenomes</taxon>
        <taxon>ecological metagenomes</taxon>
    </lineage>
</organism>
<dbReference type="CDD" id="cd06571">
    <property type="entry name" value="Bac_DnaA_C"/>
    <property type="match status" value="1"/>
</dbReference>
<sequence length="120" mass="13502">MRAMASTVIKCVVCHGTGELRISKADVLAGIDLSALAREIIDEVAHRHGILPGDLIGMRRFPRLVRPRQEAVVRLRDELDMTWKAVGLILGGRDHSTMIYSYRRARGETALEVKRRKNGR</sequence>
<proteinExistence type="predicted"/>
<dbReference type="GO" id="GO:0006270">
    <property type="term" value="P:DNA replication initiation"/>
    <property type="evidence" value="ECO:0007669"/>
    <property type="project" value="InterPro"/>
</dbReference>
<comment type="caution">
    <text evidence="2">The sequence shown here is derived from an EMBL/GenBank/DDBJ whole genome shotgun (WGS) entry which is preliminary data.</text>
</comment>
<evidence type="ECO:0000259" key="1">
    <source>
        <dbReference type="SMART" id="SM00760"/>
    </source>
</evidence>
<reference evidence="2" key="1">
    <citation type="journal article" date="2015" name="Nature">
        <title>Complex archaea that bridge the gap between prokaryotes and eukaryotes.</title>
        <authorList>
            <person name="Spang A."/>
            <person name="Saw J.H."/>
            <person name="Jorgensen S.L."/>
            <person name="Zaremba-Niedzwiedzka K."/>
            <person name="Martijn J."/>
            <person name="Lind A.E."/>
            <person name="van Eijk R."/>
            <person name="Schleper C."/>
            <person name="Guy L."/>
            <person name="Ettema T.J."/>
        </authorList>
    </citation>
    <scope>NUCLEOTIDE SEQUENCE</scope>
</reference>